<comment type="similarity">
    <text evidence="1">Belongs to the HicA mRNA interferase family.</text>
</comment>
<keyword evidence="6" id="KW-0694">RNA-binding</keyword>
<accession>A0ABS0B0N1</accession>
<dbReference type="InterPro" id="IPR038570">
    <property type="entry name" value="HicA_sf"/>
</dbReference>
<dbReference type="EMBL" id="JAAEJV010000038">
    <property type="protein sequence ID" value="MBF5059754.1"/>
    <property type="molecule type" value="Genomic_DNA"/>
</dbReference>
<evidence type="ECO:0000256" key="2">
    <source>
        <dbReference type="ARBA" id="ARBA00022649"/>
    </source>
</evidence>
<dbReference type="Gene3D" id="3.30.920.30">
    <property type="entry name" value="Hypothetical protein"/>
    <property type="match status" value="1"/>
</dbReference>
<evidence type="ECO:0000313" key="9">
    <source>
        <dbReference type="Proteomes" id="UP001194714"/>
    </source>
</evidence>
<keyword evidence="7" id="KW-0346">Stress response</keyword>
<evidence type="ECO:0000256" key="7">
    <source>
        <dbReference type="ARBA" id="ARBA00023016"/>
    </source>
</evidence>
<protein>
    <recommendedName>
        <fullName evidence="10">YcfA family protein</fullName>
    </recommendedName>
</protein>
<keyword evidence="9" id="KW-1185">Reference proteome</keyword>
<gene>
    <name evidence="8" type="ORF">NEPTK9_001271</name>
</gene>
<evidence type="ECO:0000256" key="4">
    <source>
        <dbReference type="ARBA" id="ARBA00022759"/>
    </source>
</evidence>
<name>A0ABS0B0N1_9BACT</name>
<reference evidence="8 9" key="1">
    <citation type="submission" date="2020-01" db="EMBL/GenBank/DDBJ databases">
        <title>Draft genome sequence of Cand. Neptunochlamydia vexilliferae K9.</title>
        <authorList>
            <person name="Schulz F."/>
            <person name="Koestlbacher S."/>
            <person name="Wascher F."/>
            <person name="Pizzetti I."/>
            <person name="Horn M."/>
        </authorList>
    </citation>
    <scope>NUCLEOTIDE SEQUENCE [LARGE SCALE GENOMIC DNA]</scope>
    <source>
        <strain evidence="8 9">K9</strain>
    </source>
</reference>
<evidence type="ECO:0000256" key="3">
    <source>
        <dbReference type="ARBA" id="ARBA00022722"/>
    </source>
</evidence>
<dbReference type="SUPFAM" id="SSF54786">
    <property type="entry name" value="YcfA/nrd intein domain"/>
    <property type="match status" value="1"/>
</dbReference>
<dbReference type="InterPro" id="IPR012933">
    <property type="entry name" value="HicA_mRNA_interferase"/>
</dbReference>
<sequence length="62" mass="7067">MPYSGKEMLKLFKKKGFEEIKGQGKGSHRKVRKGNLTITIPFHKELKKGLEKSLLKVLKGVK</sequence>
<keyword evidence="5" id="KW-0378">Hydrolase</keyword>
<proteinExistence type="inferred from homology"/>
<evidence type="ECO:0000256" key="5">
    <source>
        <dbReference type="ARBA" id="ARBA00022801"/>
    </source>
</evidence>
<evidence type="ECO:0000256" key="1">
    <source>
        <dbReference type="ARBA" id="ARBA00006620"/>
    </source>
</evidence>
<keyword evidence="2" id="KW-1277">Toxin-antitoxin system</keyword>
<dbReference type="Pfam" id="PF07927">
    <property type="entry name" value="HicA_toxin"/>
    <property type="match status" value="1"/>
</dbReference>
<evidence type="ECO:0000313" key="8">
    <source>
        <dbReference type="EMBL" id="MBF5059754.1"/>
    </source>
</evidence>
<comment type="caution">
    <text evidence="8">The sequence shown here is derived from an EMBL/GenBank/DDBJ whole genome shotgun (WGS) entry which is preliminary data.</text>
</comment>
<keyword evidence="3" id="KW-0540">Nuclease</keyword>
<organism evidence="8 9">
    <name type="scientific">Candidatus Neptunichlamydia vexilliferae</name>
    <dbReference type="NCBI Taxonomy" id="1651774"/>
    <lineage>
        <taxon>Bacteria</taxon>
        <taxon>Pseudomonadati</taxon>
        <taxon>Chlamydiota</taxon>
        <taxon>Chlamydiia</taxon>
        <taxon>Parachlamydiales</taxon>
        <taxon>Simkaniaceae</taxon>
        <taxon>Candidatus Neptunichlamydia</taxon>
    </lineage>
</organism>
<keyword evidence="4" id="KW-0255">Endonuclease</keyword>
<evidence type="ECO:0008006" key="10">
    <source>
        <dbReference type="Google" id="ProtNLM"/>
    </source>
</evidence>
<dbReference type="Proteomes" id="UP001194714">
    <property type="component" value="Unassembled WGS sequence"/>
</dbReference>
<evidence type="ECO:0000256" key="6">
    <source>
        <dbReference type="ARBA" id="ARBA00022884"/>
    </source>
</evidence>